<keyword evidence="2" id="KW-0472">Membrane</keyword>
<reference evidence="3 4" key="1">
    <citation type="submission" date="2019-10" db="EMBL/GenBank/DDBJ databases">
        <authorList>
            <person name="Palmer J.M."/>
        </authorList>
    </citation>
    <scope>NUCLEOTIDE SEQUENCE [LARGE SCALE GENOMIC DNA]</scope>
    <source>
        <strain evidence="3 4">TWF696</strain>
    </source>
</reference>
<keyword evidence="4" id="KW-1185">Reference proteome</keyword>
<evidence type="ECO:0000313" key="3">
    <source>
        <dbReference type="EMBL" id="KAK6338917.1"/>
    </source>
</evidence>
<keyword evidence="2" id="KW-0812">Transmembrane</keyword>
<comment type="caution">
    <text evidence="3">The sequence shown here is derived from an EMBL/GenBank/DDBJ whole genome shotgun (WGS) entry which is preliminary data.</text>
</comment>
<dbReference type="Proteomes" id="UP001375240">
    <property type="component" value="Unassembled WGS sequence"/>
</dbReference>
<dbReference type="AlphaFoldDB" id="A0AAV9UFQ4"/>
<protein>
    <submittedName>
        <fullName evidence="3">Uncharacterized protein</fullName>
    </submittedName>
</protein>
<name>A0AAV9UFQ4_9PEZI</name>
<dbReference type="EMBL" id="JAVHNQ010000009">
    <property type="protein sequence ID" value="KAK6338917.1"/>
    <property type="molecule type" value="Genomic_DNA"/>
</dbReference>
<feature type="compositionally biased region" description="Polar residues" evidence="1">
    <location>
        <begin position="46"/>
        <end position="60"/>
    </location>
</feature>
<sequence length="131" mass="14931">MATLLRTVKPSYLQSHMSGLPRYMHVQTLKTQKPLAITLRPAPQRLFSSQKGPQRPNSHQEVSHEMPKISWKELGASKPIKIVLIIALSIIGTMETIFYFKLFMRKFFPNEEPPEGEFPERPASPEGTKSV</sequence>
<gene>
    <name evidence="3" type="ORF">TWF696_009718</name>
</gene>
<feature type="transmembrane region" description="Helical" evidence="2">
    <location>
        <begin position="80"/>
        <end position="100"/>
    </location>
</feature>
<feature type="region of interest" description="Disordered" evidence="1">
    <location>
        <begin position="46"/>
        <end position="66"/>
    </location>
</feature>
<evidence type="ECO:0000256" key="1">
    <source>
        <dbReference type="SAM" id="MobiDB-lite"/>
    </source>
</evidence>
<organism evidence="3 4">
    <name type="scientific">Orbilia brochopaga</name>
    <dbReference type="NCBI Taxonomy" id="3140254"/>
    <lineage>
        <taxon>Eukaryota</taxon>
        <taxon>Fungi</taxon>
        <taxon>Dikarya</taxon>
        <taxon>Ascomycota</taxon>
        <taxon>Pezizomycotina</taxon>
        <taxon>Orbiliomycetes</taxon>
        <taxon>Orbiliales</taxon>
        <taxon>Orbiliaceae</taxon>
        <taxon>Orbilia</taxon>
    </lineage>
</organism>
<evidence type="ECO:0000256" key="2">
    <source>
        <dbReference type="SAM" id="Phobius"/>
    </source>
</evidence>
<accession>A0AAV9UFQ4</accession>
<keyword evidence="2" id="KW-1133">Transmembrane helix</keyword>
<evidence type="ECO:0000313" key="4">
    <source>
        <dbReference type="Proteomes" id="UP001375240"/>
    </source>
</evidence>
<feature type="region of interest" description="Disordered" evidence="1">
    <location>
        <begin position="111"/>
        <end position="131"/>
    </location>
</feature>
<proteinExistence type="predicted"/>